<protein>
    <submittedName>
        <fullName evidence="5">Acetyl esterase</fullName>
    </submittedName>
</protein>
<dbReference type="PROSITE" id="PS01174">
    <property type="entry name" value="LIPASE_GDXG_SER"/>
    <property type="match status" value="1"/>
</dbReference>
<dbReference type="PROSITE" id="PS01173">
    <property type="entry name" value="LIPASE_GDXG_HIS"/>
    <property type="match status" value="1"/>
</dbReference>
<evidence type="ECO:0000313" key="6">
    <source>
        <dbReference type="Proteomes" id="UP000199409"/>
    </source>
</evidence>
<dbReference type="Gene3D" id="3.40.50.1820">
    <property type="entry name" value="alpha/beta hydrolase"/>
    <property type="match status" value="1"/>
</dbReference>
<evidence type="ECO:0000256" key="2">
    <source>
        <dbReference type="ARBA" id="ARBA00022801"/>
    </source>
</evidence>
<dbReference type="Pfam" id="PF07859">
    <property type="entry name" value="Abhydrolase_3"/>
    <property type="match status" value="1"/>
</dbReference>
<dbReference type="GO" id="GO:0004771">
    <property type="term" value="F:sterol ester esterase activity"/>
    <property type="evidence" value="ECO:0007669"/>
    <property type="project" value="TreeGrafter"/>
</dbReference>
<evidence type="ECO:0000256" key="1">
    <source>
        <dbReference type="ARBA" id="ARBA00010515"/>
    </source>
</evidence>
<sequence>MEKSKFIKAFLNAKPLPLDNITEARRLENARSSRSAKVPFPGHIDNVTADTAAGTTKVRIYTPAGIGPFPIILYMHGGGFSIGSPETTDNLCRVFAKTAKAVLVSVDYALAPEHKFPYALEECYRTALWILENDVALNIRADQLIIAGDSAGGNLAAGVCLLAGTRKDFSPIYQVLFCPSLDLQTEHQHKIKDVNDNLLTAENSRTFSHYYLQDPNDVSNPLVSPLLAEDLSNLPPTTIITAELDALAAEAIAYGKRLQATGIAVIHRHYLGQVHDFVLFVKSLDEAREAVEYSGHDLIRIVAE</sequence>
<feature type="active site" evidence="3">
    <location>
        <position position="150"/>
    </location>
</feature>
<dbReference type="GO" id="GO:0019433">
    <property type="term" value="P:triglyceride catabolic process"/>
    <property type="evidence" value="ECO:0007669"/>
    <property type="project" value="TreeGrafter"/>
</dbReference>
<dbReference type="EMBL" id="FNQN01000002">
    <property type="protein sequence ID" value="SDZ96901.1"/>
    <property type="molecule type" value="Genomic_DNA"/>
</dbReference>
<feature type="domain" description="Alpha/beta hydrolase fold-3" evidence="4">
    <location>
        <begin position="72"/>
        <end position="278"/>
    </location>
</feature>
<dbReference type="RefSeq" id="WP_175498262.1">
    <property type="nucleotide sequence ID" value="NZ_FNQN01000002.1"/>
</dbReference>
<keyword evidence="2" id="KW-0378">Hydrolase</keyword>
<accession>A0A1H3XD71</accession>
<dbReference type="PANTHER" id="PTHR23025">
    <property type="entry name" value="TRIACYLGLYCEROL LIPASE"/>
    <property type="match status" value="1"/>
</dbReference>
<keyword evidence="6" id="KW-1185">Reference proteome</keyword>
<evidence type="ECO:0000313" key="5">
    <source>
        <dbReference type="EMBL" id="SDZ96901.1"/>
    </source>
</evidence>
<dbReference type="GO" id="GO:0004806">
    <property type="term" value="F:triacylglycerol lipase activity"/>
    <property type="evidence" value="ECO:0007669"/>
    <property type="project" value="TreeGrafter"/>
</dbReference>
<dbReference type="InterPro" id="IPR029058">
    <property type="entry name" value="AB_hydrolase_fold"/>
</dbReference>
<reference evidence="5 6" key="1">
    <citation type="submission" date="2016-10" db="EMBL/GenBank/DDBJ databases">
        <authorList>
            <person name="de Groot N.N."/>
        </authorList>
    </citation>
    <scope>NUCLEOTIDE SEQUENCE [LARGE SCALE GENOMIC DNA]</scope>
    <source>
        <strain evidence="5 6">DSM 7343</strain>
    </source>
</reference>
<dbReference type="STRING" id="37625.SAMN05660420_00909"/>
<dbReference type="AlphaFoldDB" id="A0A1H3XD71"/>
<evidence type="ECO:0000259" key="4">
    <source>
        <dbReference type="Pfam" id="PF07859"/>
    </source>
</evidence>
<dbReference type="Proteomes" id="UP000199409">
    <property type="component" value="Unassembled WGS sequence"/>
</dbReference>
<organism evidence="5 6">
    <name type="scientific">Desulfuromusa kysingii</name>
    <dbReference type="NCBI Taxonomy" id="37625"/>
    <lineage>
        <taxon>Bacteria</taxon>
        <taxon>Pseudomonadati</taxon>
        <taxon>Thermodesulfobacteriota</taxon>
        <taxon>Desulfuromonadia</taxon>
        <taxon>Desulfuromonadales</taxon>
        <taxon>Geopsychrobacteraceae</taxon>
        <taxon>Desulfuromusa</taxon>
    </lineage>
</organism>
<comment type="similarity">
    <text evidence="1">Belongs to the 'GDXG' lipolytic enzyme family.</text>
</comment>
<dbReference type="InterPro" id="IPR013094">
    <property type="entry name" value="AB_hydrolase_3"/>
</dbReference>
<dbReference type="InterPro" id="IPR033140">
    <property type="entry name" value="Lipase_GDXG_put_SER_AS"/>
</dbReference>
<name>A0A1H3XD71_9BACT</name>
<dbReference type="GO" id="GO:0005829">
    <property type="term" value="C:cytosol"/>
    <property type="evidence" value="ECO:0007669"/>
    <property type="project" value="TreeGrafter"/>
</dbReference>
<proteinExistence type="inferred from homology"/>
<dbReference type="PANTHER" id="PTHR23025:SF4">
    <property type="entry name" value="ALPHA_BETA HYDROLASE FOLD-3 DOMAIN-CONTAINING PROTEIN"/>
    <property type="match status" value="1"/>
</dbReference>
<gene>
    <name evidence="5" type="ORF">SAMN05660420_00909</name>
</gene>
<dbReference type="InterPro" id="IPR002168">
    <property type="entry name" value="Lipase_GDXG_HIS_AS"/>
</dbReference>
<dbReference type="SUPFAM" id="SSF53474">
    <property type="entry name" value="alpha/beta-Hydrolases"/>
    <property type="match status" value="1"/>
</dbReference>
<evidence type="ECO:0000256" key="3">
    <source>
        <dbReference type="PROSITE-ProRule" id="PRU10038"/>
    </source>
</evidence>